<evidence type="ECO:0000256" key="3">
    <source>
        <dbReference type="ARBA" id="ARBA00022989"/>
    </source>
</evidence>
<evidence type="ECO:0000256" key="1">
    <source>
        <dbReference type="ARBA" id="ARBA00004370"/>
    </source>
</evidence>
<dbReference type="Pfam" id="PF03669">
    <property type="entry name" value="ASTER"/>
    <property type="match status" value="1"/>
</dbReference>
<evidence type="ECO:0000256" key="4">
    <source>
        <dbReference type="ARBA" id="ARBA00023136"/>
    </source>
</evidence>
<dbReference type="GO" id="GO:0044183">
    <property type="term" value="F:protein folding chaperone"/>
    <property type="evidence" value="ECO:0007669"/>
    <property type="project" value="InterPro"/>
</dbReference>
<dbReference type="PANTHER" id="PTHR28038">
    <property type="entry name" value="ADL329WP"/>
    <property type="match status" value="1"/>
</dbReference>
<comment type="subcellular location">
    <subcellularLocation>
        <location evidence="1">Membrane</location>
    </subcellularLocation>
</comment>
<reference evidence="5 6" key="1">
    <citation type="submission" date="2015-11" db="EMBL/GenBank/DDBJ databases">
        <title>The genome of Debaryomyces fabryi.</title>
        <authorList>
            <person name="Tafer H."/>
            <person name="Lopandic K."/>
        </authorList>
    </citation>
    <scope>NUCLEOTIDE SEQUENCE [LARGE SCALE GENOMIC DNA]</scope>
    <source>
        <strain evidence="5 6">CBS 789</strain>
    </source>
</reference>
<keyword evidence="3" id="KW-1133">Transmembrane helix</keyword>
<dbReference type="RefSeq" id="XP_015469397.1">
    <property type="nucleotide sequence ID" value="XM_015609763.1"/>
</dbReference>
<evidence type="ECO:0000313" key="5">
    <source>
        <dbReference type="EMBL" id="KSA03295.1"/>
    </source>
</evidence>
<accession>A0A0V1Q510</accession>
<keyword evidence="6" id="KW-1185">Reference proteome</keyword>
<gene>
    <name evidence="5" type="ORF">AC631_00933</name>
</gene>
<comment type="caution">
    <text evidence="5">The sequence shown here is derived from an EMBL/GenBank/DDBJ whole genome shotgun (WGS) entry which is preliminary data.</text>
</comment>
<keyword evidence="2" id="KW-0812">Transmembrane</keyword>
<dbReference type="GO" id="GO:0005789">
    <property type="term" value="C:endoplasmic reticulum membrane"/>
    <property type="evidence" value="ECO:0007669"/>
    <property type="project" value="InterPro"/>
</dbReference>
<dbReference type="OrthoDB" id="284718at2759"/>
<dbReference type="AlphaFoldDB" id="A0A0V1Q510"/>
<evidence type="ECO:0000256" key="2">
    <source>
        <dbReference type="ARBA" id="ARBA00022692"/>
    </source>
</evidence>
<dbReference type="Proteomes" id="UP000054251">
    <property type="component" value="Unassembled WGS sequence"/>
</dbReference>
<protein>
    <submittedName>
        <fullName evidence="5">Uncharacterized protein</fullName>
    </submittedName>
</protein>
<dbReference type="InterPro" id="IPR005351">
    <property type="entry name" value="ASTER"/>
</dbReference>
<dbReference type="EMBL" id="LMYN01000011">
    <property type="protein sequence ID" value="KSA03295.1"/>
    <property type="molecule type" value="Genomic_DNA"/>
</dbReference>
<dbReference type="GeneID" id="26837942"/>
<dbReference type="PANTHER" id="PTHR28038:SF1">
    <property type="entry name" value="ADL329WP"/>
    <property type="match status" value="1"/>
</dbReference>
<dbReference type="GO" id="GO:0045048">
    <property type="term" value="P:protein insertion into ER membrane"/>
    <property type="evidence" value="ECO:0007669"/>
    <property type="project" value="InterPro"/>
</dbReference>
<evidence type="ECO:0000313" key="6">
    <source>
        <dbReference type="Proteomes" id="UP000054251"/>
    </source>
</evidence>
<sequence>MAPKVIREDLVVPYRHVPAKARSEATGMVAQSLPMAAMFMKNKLLSWTSLFLAIQSYLNDPINKQDDPESTQQPPLLKIVFALIAVCTCYIDLIFPKTNPAAKAGNLAQTVSATVSSVISSATGSN</sequence>
<name>A0A0V1Q510_9ASCO</name>
<keyword evidence="4" id="KW-0472">Membrane</keyword>
<proteinExistence type="predicted"/>
<organism evidence="5 6">
    <name type="scientific">Debaryomyces fabryi</name>
    <dbReference type="NCBI Taxonomy" id="58627"/>
    <lineage>
        <taxon>Eukaryota</taxon>
        <taxon>Fungi</taxon>
        <taxon>Dikarya</taxon>
        <taxon>Ascomycota</taxon>
        <taxon>Saccharomycotina</taxon>
        <taxon>Pichiomycetes</taxon>
        <taxon>Debaryomycetaceae</taxon>
        <taxon>Debaryomyces</taxon>
    </lineage>
</organism>